<gene>
    <name evidence="1" type="ORF">MKW94_027229</name>
</gene>
<name>A0AA41SLR0_PAPNU</name>
<evidence type="ECO:0000313" key="1">
    <source>
        <dbReference type="EMBL" id="MCL7037200.1"/>
    </source>
</evidence>
<sequence>MGLSTWLVWAERGFHKQPNALPLCATQLGLSLLWKPVVLLMGSNYLDLVHGTSVCQHEFLFTISELTDACLPRLT</sequence>
<keyword evidence="2" id="KW-1185">Reference proteome</keyword>
<proteinExistence type="predicted"/>
<evidence type="ECO:0000313" key="2">
    <source>
        <dbReference type="Proteomes" id="UP001177140"/>
    </source>
</evidence>
<protein>
    <submittedName>
        <fullName evidence="1">Uncharacterized protein</fullName>
    </submittedName>
</protein>
<dbReference type="InterPro" id="IPR004307">
    <property type="entry name" value="TspO_MBR"/>
</dbReference>
<dbReference type="AlphaFoldDB" id="A0AA41SLR0"/>
<reference evidence="1" key="1">
    <citation type="submission" date="2022-03" db="EMBL/GenBank/DDBJ databases">
        <title>A functionally conserved STORR gene fusion in Papaver species that diverged 16.8 million years ago.</title>
        <authorList>
            <person name="Catania T."/>
        </authorList>
    </citation>
    <scope>NUCLEOTIDE SEQUENCE</scope>
    <source>
        <strain evidence="1">S-191538</strain>
    </source>
</reference>
<dbReference type="Pfam" id="PF03073">
    <property type="entry name" value="TspO_MBR"/>
    <property type="match status" value="1"/>
</dbReference>
<accession>A0AA41SLR0</accession>
<dbReference type="GO" id="GO:0016020">
    <property type="term" value="C:membrane"/>
    <property type="evidence" value="ECO:0007669"/>
    <property type="project" value="InterPro"/>
</dbReference>
<dbReference type="EMBL" id="JAJJMA010176399">
    <property type="protein sequence ID" value="MCL7037200.1"/>
    <property type="molecule type" value="Genomic_DNA"/>
</dbReference>
<organism evidence="1 2">
    <name type="scientific">Papaver nudicaule</name>
    <name type="common">Iceland poppy</name>
    <dbReference type="NCBI Taxonomy" id="74823"/>
    <lineage>
        <taxon>Eukaryota</taxon>
        <taxon>Viridiplantae</taxon>
        <taxon>Streptophyta</taxon>
        <taxon>Embryophyta</taxon>
        <taxon>Tracheophyta</taxon>
        <taxon>Spermatophyta</taxon>
        <taxon>Magnoliopsida</taxon>
        <taxon>Ranunculales</taxon>
        <taxon>Papaveraceae</taxon>
        <taxon>Papaveroideae</taxon>
        <taxon>Papaver</taxon>
    </lineage>
</organism>
<dbReference type="Proteomes" id="UP001177140">
    <property type="component" value="Unassembled WGS sequence"/>
</dbReference>
<comment type="caution">
    <text evidence="1">The sequence shown here is derived from an EMBL/GenBank/DDBJ whole genome shotgun (WGS) entry which is preliminary data.</text>
</comment>